<comment type="similarity">
    <text evidence="1">Belongs to the thioredoxin family. DsbA subfamily.</text>
</comment>
<evidence type="ECO:0000313" key="3">
    <source>
        <dbReference type="EMBL" id="MYD89493.1"/>
    </source>
</evidence>
<name>A0A6B1DS33_9CHLR</name>
<accession>A0A6B1DS33</accession>
<sequence>MGNRPHGPVSTTIIHGSPYTHSLITSTVHPALTPAQGGPMPPALPRMFHIHPAAALFHRVRWFGLACLVLLAGCTADPAVTAVIEEELAAAFQQVEAAPATGSPEEAVPEPVAEEASAEADHAAVQVGLTDAGWPYMGSPDASVVVTEYSDFHCPYCGRHANETLPRIRTELIETGLIQYVVKDLPLESIHPQARLAHRAAWCMGLQHMEAFWWMHEALYSTQSQHARNGDPIPFFEALAAGYNEQPDTDATVDLGAFSSCLLDVTNDVDQRIDESIGNALDMGIQGTPTFTIHLRGDPEQYMVLRGAQPYERFADAVFNAEQYIVEGTGADPEEADTPDSLPFWLSAQGLTPLFLWGNVDAEGASTGAWHGLTQAGDFFKGSPLAEVVVFEFSDFQCPYCQGHTATVQEGLDVAWVDTGQIMWIYKHFLLDSSQWSGTAAIATMCAGVQGRFWDLHHLLFEDPAAWSHRGVDEALDNFGAILSQTEAADWHLASLPPEVEAGHALLDDLAVLPLSPPAAFDEEAYQECRATTSMELIDMFMAQVQGVVRGTPTFVIWHRDYGLLVQPIVGALPVEQFQSVFEQIFAQLAALEAAG</sequence>
<feature type="domain" description="Thioredoxin" evidence="2">
    <location>
        <begin position="104"/>
        <end position="324"/>
    </location>
</feature>
<proteinExistence type="inferred from homology"/>
<dbReference type="InterPro" id="IPR036249">
    <property type="entry name" value="Thioredoxin-like_sf"/>
</dbReference>
<protein>
    <submittedName>
        <fullName evidence="3">Thioredoxin domain-containing protein</fullName>
    </submittedName>
</protein>
<comment type="caution">
    <text evidence="3">The sequence shown here is derived from an EMBL/GenBank/DDBJ whole genome shotgun (WGS) entry which is preliminary data.</text>
</comment>
<reference evidence="3" key="1">
    <citation type="submission" date="2019-09" db="EMBL/GenBank/DDBJ databases">
        <title>Characterisation of the sponge microbiome using genome-centric metagenomics.</title>
        <authorList>
            <person name="Engelberts J.P."/>
            <person name="Robbins S.J."/>
            <person name="De Goeij J.M."/>
            <person name="Aranda M."/>
            <person name="Bell S.C."/>
            <person name="Webster N.S."/>
        </authorList>
    </citation>
    <scope>NUCLEOTIDE SEQUENCE</scope>
    <source>
        <strain evidence="3">SB0662_bin_9</strain>
    </source>
</reference>
<dbReference type="PANTHER" id="PTHR13887">
    <property type="entry name" value="GLUTATHIONE S-TRANSFERASE KAPPA"/>
    <property type="match status" value="1"/>
</dbReference>
<dbReference type="Pfam" id="PF13462">
    <property type="entry name" value="Thioredoxin_4"/>
    <property type="match status" value="2"/>
</dbReference>
<gene>
    <name evidence="3" type="ORF">F4Y08_04010</name>
</gene>
<evidence type="ECO:0000256" key="1">
    <source>
        <dbReference type="ARBA" id="ARBA00005791"/>
    </source>
</evidence>
<dbReference type="InterPro" id="IPR013766">
    <property type="entry name" value="Thioredoxin_domain"/>
</dbReference>
<dbReference type="PROSITE" id="PS51352">
    <property type="entry name" value="THIOREDOXIN_2"/>
    <property type="match status" value="1"/>
</dbReference>
<evidence type="ECO:0000259" key="2">
    <source>
        <dbReference type="PROSITE" id="PS51352"/>
    </source>
</evidence>
<dbReference type="Gene3D" id="3.40.30.10">
    <property type="entry name" value="Glutaredoxin"/>
    <property type="match status" value="2"/>
</dbReference>
<dbReference type="AlphaFoldDB" id="A0A6B1DS33"/>
<dbReference type="InterPro" id="IPR012336">
    <property type="entry name" value="Thioredoxin-like_fold"/>
</dbReference>
<dbReference type="PANTHER" id="PTHR13887:SF56">
    <property type="entry name" value="THIOREDOXIN-LIKE REDUCTASE RV2466C"/>
    <property type="match status" value="1"/>
</dbReference>
<dbReference type="EMBL" id="VXPY01000024">
    <property type="protein sequence ID" value="MYD89493.1"/>
    <property type="molecule type" value="Genomic_DNA"/>
</dbReference>
<dbReference type="SUPFAM" id="SSF52833">
    <property type="entry name" value="Thioredoxin-like"/>
    <property type="match status" value="2"/>
</dbReference>
<organism evidence="3">
    <name type="scientific">Caldilineaceae bacterium SB0662_bin_9</name>
    <dbReference type="NCBI Taxonomy" id="2605258"/>
    <lineage>
        <taxon>Bacteria</taxon>
        <taxon>Bacillati</taxon>
        <taxon>Chloroflexota</taxon>
        <taxon>Caldilineae</taxon>
        <taxon>Caldilineales</taxon>
        <taxon>Caldilineaceae</taxon>
    </lineage>
</organism>